<evidence type="ECO:0000256" key="3">
    <source>
        <dbReference type="ARBA" id="ARBA00022723"/>
    </source>
</evidence>
<dbReference type="Proteomes" id="UP000283269">
    <property type="component" value="Unassembled WGS sequence"/>
</dbReference>
<evidence type="ECO:0000256" key="2">
    <source>
        <dbReference type="ARBA" id="ARBA00012925"/>
    </source>
</evidence>
<organism evidence="11 12">
    <name type="scientific">Psilocybe cyanescens</name>
    <dbReference type="NCBI Taxonomy" id="93625"/>
    <lineage>
        <taxon>Eukaryota</taxon>
        <taxon>Fungi</taxon>
        <taxon>Dikarya</taxon>
        <taxon>Basidiomycota</taxon>
        <taxon>Agaricomycotina</taxon>
        <taxon>Agaricomycetes</taxon>
        <taxon>Agaricomycetidae</taxon>
        <taxon>Agaricales</taxon>
        <taxon>Agaricineae</taxon>
        <taxon>Strophariaceae</taxon>
        <taxon>Psilocybe</taxon>
    </lineage>
</organism>
<keyword evidence="3 7" id="KW-0479">Metal-binding</keyword>
<dbReference type="InterPro" id="IPR036874">
    <property type="entry name" value="Carbonic_anhydrase_sf"/>
</dbReference>
<keyword evidence="10" id="KW-0732">Signal</keyword>
<evidence type="ECO:0000313" key="11">
    <source>
        <dbReference type="EMBL" id="PPQ89728.1"/>
    </source>
</evidence>
<dbReference type="OrthoDB" id="10248475at2759"/>
<dbReference type="Pfam" id="PF00484">
    <property type="entry name" value="Pro_CA"/>
    <property type="match status" value="1"/>
</dbReference>
<name>A0A409XG11_PSICY</name>
<dbReference type="AlphaFoldDB" id="A0A409XG11"/>
<evidence type="ECO:0000256" key="9">
    <source>
        <dbReference type="SAM" id="MobiDB-lite"/>
    </source>
</evidence>
<dbReference type="SUPFAM" id="SSF53056">
    <property type="entry name" value="beta-carbonic anhydrase, cab"/>
    <property type="match status" value="1"/>
</dbReference>
<dbReference type="InParanoid" id="A0A409XG11"/>
<comment type="function">
    <text evidence="8">Reversible hydration of carbon dioxide.</text>
</comment>
<dbReference type="Gene3D" id="3.40.1050.10">
    <property type="entry name" value="Carbonic anhydrase"/>
    <property type="match status" value="1"/>
</dbReference>
<dbReference type="GO" id="GO:0008270">
    <property type="term" value="F:zinc ion binding"/>
    <property type="evidence" value="ECO:0007669"/>
    <property type="project" value="UniProtKB-UniRule"/>
</dbReference>
<evidence type="ECO:0000313" key="12">
    <source>
        <dbReference type="Proteomes" id="UP000283269"/>
    </source>
</evidence>
<evidence type="ECO:0000256" key="8">
    <source>
        <dbReference type="RuleBase" id="RU003956"/>
    </source>
</evidence>
<evidence type="ECO:0000256" key="4">
    <source>
        <dbReference type="ARBA" id="ARBA00022833"/>
    </source>
</evidence>
<proteinExistence type="inferred from homology"/>
<dbReference type="EC" id="4.2.1.1" evidence="2 8"/>
<evidence type="ECO:0000256" key="10">
    <source>
        <dbReference type="SAM" id="SignalP"/>
    </source>
</evidence>
<comment type="cofactor">
    <cofactor evidence="7">
        <name>Zn(2+)</name>
        <dbReference type="ChEBI" id="CHEBI:29105"/>
    </cofactor>
    <text evidence="7">Binds 1 zinc ion per subunit.</text>
</comment>
<gene>
    <name evidence="11" type="ORF">CVT25_014129</name>
</gene>
<dbReference type="InterPro" id="IPR001765">
    <property type="entry name" value="Carbonic_anhydrase"/>
</dbReference>
<dbReference type="EMBL" id="NHYD01001843">
    <property type="protein sequence ID" value="PPQ89728.1"/>
    <property type="molecule type" value="Genomic_DNA"/>
</dbReference>
<comment type="similarity">
    <text evidence="1 8">Belongs to the beta-class carbonic anhydrase family.</text>
</comment>
<keyword evidence="5 8" id="KW-0456">Lyase</keyword>
<feature type="binding site" evidence="7">
    <location>
        <position position="101"/>
    </location>
    <ligand>
        <name>Zn(2+)</name>
        <dbReference type="ChEBI" id="CHEBI:29105"/>
    </ligand>
</feature>
<keyword evidence="12" id="KW-1185">Reference proteome</keyword>
<dbReference type="PANTHER" id="PTHR11002:SF76">
    <property type="entry name" value="CARBONIC ANHYDRASE"/>
    <property type="match status" value="1"/>
</dbReference>
<feature type="binding site" evidence="7">
    <location>
        <position position="99"/>
    </location>
    <ligand>
        <name>Zn(2+)</name>
        <dbReference type="ChEBI" id="CHEBI:29105"/>
    </ligand>
</feature>
<dbReference type="SMART" id="SM00947">
    <property type="entry name" value="Pro_CA"/>
    <property type="match status" value="1"/>
</dbReference>
<evidence type="ECO:0000256" key="7">
    <source>
        <dbReference type="PIRSR" id="PIRSR601765-1"/>
    </source>
</evidence>
<comment type="caution">
    <text evidence="11">The sequence shown here is derived from an EMBL/GenBank/DDBJ whole genome shotgun (WGS) entry which is preliminary data.</text>
</comment>
<feature type="region of interest" description="Disordered" evidence="9">
    <location>
        <begin position="30"/>
        <end position="60"/>
    </location>
</feature>
<feature type="signal peptide" evidence="10">
    <location>
        <begin position="1"/>
        <end position="22"/>
    </location>
</feature>
<evidence type="ECO:0000256" key="1">
    <source>
        <dbReference type="ARBA" id="ARBA00006217"/>
    </source>
</evidence>
<dbReference type="GO" id="GO:0004089">
    <property type="term" value="F:carbonate dehydratase activity"/>
    <property type="evidence" value="ECO:0007669"/>
    <property type="project" value="UniProtKB-UniRule"/>
</dbReference>
<evidence type="ECO:0000256" key="6">
    <source>
        <dbReference type="ARBA" id="ARBA00048348"/>
    </source>
</evidence>
<feature type="binding site" evidence="7">
    <location>
        <position position="173"/>
    </location>
    <ligand>
        <name>Zn(2+)</name>
        <dbReference type="ChEBI" id="CHEBI:29105"/>
    </ligand>
</feature>
<comment type="catalytic activity">
    <reaction evidence="6 8">
        <text>hydrogencarbonate + H(+) = CO2 + H2O</text>
        <dbReference type="Rhea" id="RHEA:10748"/>
        <dbReference type="ChEBI" id="CHEBI:15377"/>
        <dbReference type="ChEBI" id="CHEBI:15378"/>
        <dbReference type="ChEBI" id="CHEBI:16526"/>
        <dbReference type="ChEBI" id="CHEBI:17544"/>
        <dbReference type="EC" id="4.2.1.1"/>
    </reaction>
</comment>
<feature type="region of interest" description="Disordered" evidence="9">
    <location>
        <begin position="323"/>
        <end position="343"/>
    </location>
</feature>
<protein>
    <recommendedName>
        <fullName evidence="2 8">Carbonic anhydrase</fullName>
        <ecNumber evidence="2 8">4.2.1.1</ecNumber>
    </recommendedName>
    <alternativeName>
        <fullName evidence="8">Carbonate dehydratase</fullName>
    </alternativeName>
</protein>
<evidence type="ECO:0000256" key="5">
    <source>
        <dbReference type="ARBA" id="ARBA00023239"/>
    </source>
</evidence>
<feature type="chain" id="PRO_5019028751" description="Carbonic anhydrase" evidence="10">
    <location>
        <begin position="23"/>
        <end position="343"/>
    </location>
</feature>
<dbReference type="PANTHER" id="PTHR11002">
    <property type="entry name" value="CARBONIC ANHYDRASE"/>
    <property type="match status" value="1"/>
</dbReference>
<dbReference type="GO" id="GO:0071244">
    <property type="term" value="P:cellular response to carbon dioxide"/>
    <property type="evidence" value="ECO:0007669"/>
    <property type="project" value="TreeGrafter"/>
</dbReference>
<dbReference type="GO" id="GO:0034599">
    <property type="term" value="P:cellular response to oxidative stress"/>
    <property type="evidence" value="ECO:0007669"/>
    <property type="project" value="TreeGrafter"/>
</dbReference>
<reference evidence="11 12" key="1">
    <citation type="journal article" date="2018" name="Evol. Lett.">
        <title>Horizontal gene cluster transfer increased hallucinogenic mushroom diversity.</title>
        <authorList>
            <person name="Reynolds H.T."/>
            <person name="Vijayakumar V."/>
            <person name="Gluck-Thaler E."/>
            <person name="Korotkin H.B."/>
            <person name="Matheny P.B."/>
            <person name="Slot J.C."/>
        </authorList>
    </citation>
    <scope>NUCLEOTIDE SEQUENCE [LARGE SCALE GENOMIC DNA]</scope>
    <source>
        <strain evidence="11 12">2631</strain>
    </source>
</reference>
<dbReference type="STRING" id="93625.A0A409XG11"/>
<keyword evidence="4 7" id="KW-0862">Zinc</keyword>
<sequence>MFTLHFFTLFMSTVLLPLLVSSHPVAVQFQPRSPTSNPAAAPRQVSNSQTPLSGSSNSTKLGLHTLQDLYEGNQKFRENARIQAEKVEDEAPSFMFLGCVDNSRLSPSSIFNAPAGSTVSHSNIANQYSNKDPSAYVQPFRSWLIPLIAICRNAAVAYAVETLNVQHIIVLGHYGCKGVEAAITQSSKTSGLVRNWLRPITDMYSISRRREIVILRDSRKPRRGQDEGIKTAPPATDAGFRALVEENVKRGVKELRTNSIITQAYASHIKTQNNENIDVFVHGFVYDEGTGEVHDLHVSFGPPGKAIPTVPFKAIAAAKNFHRDNDRPGISKGKTWDFSKVHP</sequence>
<accession>A0A409XG11</accession>
<feature type="binding site" evidence="7">
    <location>
        <position position="176"/>
    </location>
    <ligand>
        <name>Zn(2+)</name>
        <dbReference type="ChEBI" id="CHEBI:29105"/>
    </ligand>
</feature>